<dbReference type="GO" id="GO:0016493">
    <property type="term" value="F:C-C chemokine receptor activity"/>
    <property type="evidence" value="ECO:0007669"/>
    <property type="project" value="TreeGrafter"/>
</dbReference>
<evidence type="ECO:0000259" key="15">
    <source>
        <dbReference type="PROSITE" id="PS50262"/>
    </source>
</evidence>
<evidence type="ECO:0000256" key="6">
    <source>
        <dbReference type="ARBA" id="ARBA00023040"/>
    </source>
</evidence>
<dbReference type="PRINTS" id="PR00425">
    <property type="entry name" value="BRADYKININR"/>
</dbReference>
<evidence type="ECO:0000313" key="16">
    <source>
        <dbReference type="Ensembl" id="ENSJJAP00000013023.1"/>
    </source>
</evidence>
<keyword evidence="11" id="KW-0807">Transducer</keyword>
<evidence type="ECO:0000256" key="8">
    <source>
        <dbReference type="ARBA" id="ARBA00023157"/>
    </source>
</evidence>
<dbReference type="Pfam" id="PF00001">
    <property type="entry name" value="7tm_1"/>
    <property type="match status" value="1"/>
</dbReference>
<feature type="compositionally biased region" description="Polar residues" evidence="13">
    <location>
        <begin position="10"/>
        <end position="24"/>
    </location>
</feature>
<dbReference type="GO" id="GO:0019957">
    <property type="term" value="F:C-C chemokine binding"/>
    <property type="evidence" value="ECO:0007669"/>
    <property type="project" value="TreeGrafter"/>
</dbReference>
<feature type="transmembrane region" description="Helical" evidence="14">
    <location>
        <begin position="38"/>
        <end position="62"/>
    </location>
</feature>
<dbReference type="InterPro" id="IPR017452">
    <property type="entry name" value="GPCR_Rhodpsn_7TM"/>
</dbReference>
<dbReference type="GO" id="GO:0009897">
    <property type="term" value="C:external side of plasma membrane"/>
    <property type="evidence" value="ECO:0007669"/>
    <property type="project" value="TreeGrafter"/>
</dbReference>
<keyword evidence="4 14" id="KW-0812">Transmembrane</keyword>
<feature type="transmembrane region" description="Helical" evidence="14">
    <location>
        <begin position="153"/>
        <end position="174"/>
    </location>
</feature>
<keyword evidence="17" id="KW-1185">Reference proteome</keyword>
<sequence length="328" mass="36520">MASQALLELPSSNQSQPTLPNDTSCAETPEAWDLLYRVLPGFVITICFFGLLGNLLVLSIFLLPRRRLNVAEIYLANLAASDLVFVLGLPFWAENIGNRFDWPFGADLCRVVSGVIKANLFISIFLVVAISQDRYRVLVHPMASRGCRRRRQAQATCVLIWVAGALLSVPTFLLRSVKVVPDLNISACILWFPHEAWHFARIVELNVLCFLLPLAAILFFNYHILASVRRREEASRARCGGPKGGKTAALILTLVAAFLVCWAPYHFFAFLDFLVQVRAIQDCFWKEVTDLGLQLANFFAFINSCLNPVIYVFVGSLATLPSTPTVIG</sequence>
<dbReference type="GO" id="GO:0004947">
    <property type="term" value="F:bradykinin receptor activity"/>
    <property type="evidence" value="ECO:0007669"/>
    <property type="project" value="Ensembl"/>
</dbReference>
<evidence type="ECO:0000256" key="10">
    <source>
        <dbReference type="ARBA" id="ARBA00023180"/>
    </source>
</evidence>
<dbReference type="SUPFAM" id="SSF81321">
    <property type="entry name" value="Family A G protein-coupled receptor-like"/>
    <property type="match status" value="1"/>
</dbReference>
<evidence type="ECO:0000256" key="7">
    <source>
        <dbReference type="ARBA" id="ARBA00023136"/>
    </source>
</evidence>
<dbReference type="GO" id="GO:0007204">
    <property type="term" value="P:positive regulation of cytosolic calcium ion concentration"/>
    <property type="evidence" value="ECO:0007669"/>
    <property type="project" value="TreeGrafter"/>
</dbReference>
<reference evidence="16" key="1">
    <citation type="submission" date="2025-08" db="UniProtKB">
        <authorList>
            <consortium name="Ensembl"/>
        </authorList>
    </citation>
    <scope>IDENTIFICATION</scope>
</reference>
<evidence type="ECO:0000256" key="2">
    <source>
        <dbReference type="ARBA" id="ARBA00021062"/>
    </source>
</evidence>
<feature type="transmembrane region" description="Helical" evidence="14">
    <location>
        <begin position="112"/>
        <end position="132"/>
    </location>
</feature>
<dbReference type="GO" id="GO:0006955">
    <property type="term" value="P:immune response"/>
    <property type="evidence" value="ECO:0007669"/>
    <property type="project" value="TreeGrafter"/>
</dbReference>
<keyword evidence="5 14" id="KW-1133">Transmembrane helix</keyword>
<evidence type="ECO:0000256" key="12">
    <source>
        <dbReference type="ARBA" id="ARBA00025112"/>
    </source>
</evidence>
<evidence type="ECO:0000256" key="13">
    <source>
        <dbReference type="SAM" id="MobiDB-lite"/>
    </source>
</evidence>
<dbReference type="Gene3D" id="1.20.1070.10">
    <property type="entry name" value="Rhodopsin 7-helix transmembrane proteins"/>
    <property type="match status" value="1"/>
</dbReference>
<evidence type="ECO:0000256" key="1">
    <source>
        <dbReference type="ARBA" id="ARBA00004651"/>
    </source>
</evidence>
<dbReference type="InterPro" id="IPR000496">
    <property type="entry name" value="Brdyknn_rcpt"/>
</dbReference>
<feature type="transmembrane region" description="Helical" evidence="14">
    <location>
        <begin position="205"/>
        <end position="226"/>
    </location>
</feature>
<dbReference type="PANTHER" id="PTHR10489:SF957">
    <property type="entry name" value="B2 BRADYKININ RECEPTOR"/>
    <property type="match status" value="1"/>
</dbReference>
<reference evidence="16" key="2">
    <citation type="submission" date="2025-09" db="UniProtKB">
        <authorList>
            <consortium name="Ensembl"/>
        </authorList>
    </citation>
    <scope>IDENTIFICATION</scope>
</reference>
<dbReference type="PRINTS" id="PR00993">
    <property type="entry name" value="BRADYKINNB1R"/>
</dbReference>
<feature type="domain" description="G-protein coupled receptors family 1 profile" evidence="15">
    <location>
        <begin position="53"/>
        <end position="311"/>
    </location>
</feature>
<dbReference type="OMA" id="GCFWEEL"/>
<dbReference type="GO" id="GO:0019722">
    <property type="term" value="P:calcium-mediated signaling"/>
    <property type="evidence" value="ECO:0007669"/>
    <property type="project" value="TreeGrafter"/>
</dbReference>
<evidence type="ECO:0000256" key="4">
    <source>
        <dbReference type="ARBA" id="ARBA00022692"/>
    </source>
</evidence>
<organism evidence="16 17">
    <name type="scientific">Jaculus jaculus</name>
    <name type="common">Lesser Egyptian jerboa</name>
    <dbReference type="NCBI Taxonomy" id="51337"/>
    <lineage>
        <taxon>Eukaryota</taxon>
        <taxon>Metazoa</taxon>
        <taxon>Chordata</taxon>
        <taxon>Craniata</taxon>
        <taxon>Vertebrata</taxon>
        <taxon>Euteleostomi</taxon>
        <taxon>Mammalia</taxon>
        <taxon>Eutheria</taxon>
        <taxon>Euarchontoglires</taxon>
        <taxon>Glires</taxon>
        <taxon>Rodentia</taxon>
        <taxon>Myomorpha</taxon>
        <taxon>Dipodoidea</taxon>
        <taxon>Dipodidae</taxon>
        <taxon>Dipodinae</taxon>
        <taxon>Jaculus</taxon>
    </lineage>
</organism>
<dbReference type="AlphaFoldDB" id="A0A8C5KRS9"/>
<keyword evidence="9" id="KW-0675">Receptor</keyword>
<dbReference type="GO" id="GO:0009612">
    <property type="term" value="P:response to mechanical stimulus"/>
    <property type="evidence" value="ECO:0007669"/>
    <property type="project" value="InterPro"/>
</dbReference>
<dbReference type="GeneTree" id="ENSGT01130000278308"/>
<dbReference type="InterPro" id="IPR050119">
    <property type="entry name" value="CCR1-9-like"/>
</dbReference>
<dbReference type="PROSITE" id="PS50262">
    <property type="entry name" value="G_PROTEIN_RECEP_F1_2"/>
    <property type="match status" value="1"/>
</dbReference>
<dbReference type="GO" id="GO:0060326">
    <property type="term" value="P:cell chemotaxis"/>
    <property type="evidence" value="ECO:0007669"/>
    <property type="project" value="TreeGrafter"/>
</dbReference>
<keyword evidence="6" id="KW-0297">G-protein coupled receptor</keyword>
<evidence type="ECO:0000256" key="9">
    <source>
        <dbReference type="ARBA" id="ARBA00023170"/>
    </source>
</evidence>
<dbReference type="PANTHER" id="PTHR10489">
    <property type="entry name" value="CELL ADHESION MOLECULE"/>
    <property type="match status" value="1"/>
</dbReference>
<evidence type="ECO:0000256" key="14">
    <source>
        <dbReference type="SAM" id="Phobius"/>
    </source>
</evidence>
<evidence type="ECO:0000256" key="5">
    <source>
        <dbReference type="ARBA" id="ARBA00022989"/>
    </source>
</evidence>
<proteinExistence type="predicted"/>
<dbReference type="PRINTS" id="PR00237">
    <property type="entry name" value="GPCRRHODOPSN"/>
</dbReference>
<dbReference type="FunFam" id="1.20.1070.10:FF:000295">
    <property type="entry name" value="B1 bradykinin receptor"/>
    <property type="match status" value="1"/>
</dbReference>
<dbReference type="GO" id="GO:0006954">
    <property type="term" value="P:inflammatory response"/>
    <property type="evidence" value="ECO:0007669"/>
    <property type="project" value="InterPro"/>
</dbReference>
<feature type="transmembrane region" description="Helical" evidence="14">
    <location>
        <begin position="74"/>
        <end position="92"/>
    </location>
</feature>
<dbReference type="GO" id="GO:0032496">
    <property type="term" value="P:response to lipopolysaccharide"/>
    <property type="evidence" value="ECO:0007669"/>
    <property type="project" value="Ensembl"/>
</dbReference>
<dbReference type="Ensembl" id="ENSJJAT00000019510.1">
    <property type="protein sequence ID" value="ENSJJAP00000013023.1"/>
    <property type="gene ID" value="ENSJJAG00000015906.1"/>
</dbReference>
<protein>
    <recommendedName>
        <fullName evidence="2">B1 bradykinin receptor</fullName>
    </recommendedName>
</protein>
<keyword evidence="3" id="KW-1003">Cell membrane</keyword>
<comment type="function">
    <text evidence="12">This is a receptor for bradykinin. Could be a factor in chronic pain and inflammation.</text>
</comment>
<dbReference type="InterPro" id="IPR001186">
    <property type="entry name" value="Brdyknn_1_rcpt"/>
</dbReference>
<name>A0A8C5KRS9_JACJA</name>
<dbReference type="Proteomes" id="UP000694385">
    <property type="component" value="Unassembled WGS sequence"/>
</dbReference>
<keyword evidence="8" id="KW-1015">Disulfide bond</keyword>
<accession>A0A8C5KRS9</accession>
<dbReference type="InterPro" id="IPR000276">
    <property type="entry name" value="GPCR_Rhodpsn"/>
</dbReference>
<dbReference type="GO" id="GO:0042277">
    <property type="term" value="F:peptide binding"/>
    <property type="evidence" value="ECO:0007669"/>
    <property type="project" value="Ensembl"/>
</dbReference>
<feature type="region of interest" description="Disordered" evidence="13">
    <location>
        <begin position="1"/>
        <end position="24"/>
    </location>
</feature>
<evidence type="ECO:0000256" key="11">
    <source>
        <dbReference type="ARBA" id="ARBA00023224"/>
    </source>
</evidence>
<comment type="subcellular location">
    <subcellularLocation>
        <location evidence="1">Cell membrane</location>
        <topology evidence="1">Multi-pass membrane protein</topology>
    </subcellularLocation>
</comment>
<feature type="transmembrane region" description="Helical" evidence="14">
    <location>
        <begin position="291"/>
        <end position="314"/>
    </location>
</feature>
<keyword evidence="10" id="KW-0325">Glycoprotein</keyword>
<feature type="transmembrane region" description="Helical" evidence="14">
    <location>
        <begin position="247"/>
        <end position="271"/>
    </location>
</feature>
<evidence type="ECO:0000256" key="3">
    <source>
        <dbReference type="ARBA" id="ARBA00022475"/>
    </source>
</evidence>
<evidence type="ECO:0000313" key="17">
    <source>
        <dbReference type="Proteomes" id="UP000694385"/>
    </source>
</evidence>
<keyword evidence="7 14" id="KW-0472">Membrane</keyword>